<name>A0A0D0QA06_9RHOB</name>
<evidence type="ECO:0000313" key="3">
    <source>
        <dbReference type="Proteomes" id="UP000035100"/>
    </source>
</evidence>
<protein>
    <submittedName>
        <fullName evidence="2">Uncharacterized protein</fullName>
    </submittedName>
</protein>
<dbReference type="RefSeq" id="WP_018303717.1">
    <property type="nucleotide sequence ID" value="NZ_KB902300.1"/>
</dbReference>
<keyword evidence="3" id="KW-1185">Reference proteome</keyword>
<sequence>MTRPALFAATALGLAGAASAQGDRIDLALDYSPAAAARLAALGERVTVAAWWYGEPASADVPVDEIGQVQLASSTTIVDPRPLTVALPAVPDGADVASVLAPRLLDNVYSAREGDPDNILHCDLVEDAVADLAGRTLPVICQLIGE</sequence>
<comment type="caution">
    <text evidence="2">The sequence shown here is derived from an EMBL/GenBank/DDBJ whole genome shotgun (WGS) entry which is preliminary data.</text>
</comment>
<proteinExistence type="predicted"/>
<dbReference type="Proteomes" id="UP000035100">
    <property type="component" value="Unassembled WGS sequence"/>
</dbReference>
<feature type="chain" id="PRO_5002230432" evidence="1">
    <location>
        <begin position="21"/>
        <end position="146"/>
    </location>
</feature>
<gene>
    <name evidence="2" type="ORF">Wenmar_02232</name>
</gene>
<reference evidence="2 3" key="1">
    <citation type="submission" date="2013-01" db="EMBL/GenBank/DDBJ databases">
        <authorList>
            <person name="Fiebig A."/>
            <person name="Goeker M."/>
            <person name="Klenk H.-P.P."/>
        </authorList>
    </citation>
    <scope>NUCLEOTIDE SEQUENCE [LARGE SCALE GENOMIC DNA]</scope>
    <source>
        <strain evidence="2 3">DSM 24838</strain>
    </source>
</reference>
<feature type="signal peptide" evidence="1">
    <location>
        <begin position="1"/>
        <end position="20"/>
    </location>
</feature>
<organism evidence="2 3">
    <name type="scientific">Wenxinia marina DSM 24838</name>
    <dbReference type="NCBI Taxonomy" id="1123501"/>
    <lineage>
        <taxon>Bacteria</taxon>
        <taxon>Pseudomonadati</taxon>
        <taxon>Pseudomonadota</taxon>
        <taxon>Alphaproteobacteria</taxon>
        <taxon>Rhodobacterales</taxon>
        <taxon>Roseobacteraceae</taxon>
        <taxon>Wenxinia</taxon>
    </lineage>
</organism>
<dbReference type="eggNOG" id="ENOG5033FRK">
    <property type="taxonomic scope" value="Bacteria"/>
</dbReference>
<dbReference type="OrthoDB" id="7376398at2"/>
<dbReference type="EMBL" id="AONG01000010">
    <property type="protein sequence ID" value="KIQ69162.1"/>
    <property type="molecule type" value="Genomic_DNA"/>
</dbReference>
<evidence type="ECO:0000313" key="2">
    <source>
        <dbReference type="EMBL" id="KIQ69162.1"/>
    </source>
</evidence>
<accession>A0A0D0QA06</accession>
<keyword evidence="1" id="KW-0732">Signal</keyword>
<dbReference type="AlphaFoldDB" id="A0A0D0QA06"/>
<evidence type="ECO:0000256" key="1">
    <source>
        <dbReference type="SAM" id="SignalP"/>
    </source>
</evidence>